<gene>
    <name evidence="2" type="ORF">HYPSUDRAFT_212794</name>
</gene>
<evidence type="ECO:0008006" key="4">
    <source>
        <dbReference type="Google" id="ProtNLM"/>
    </source>
</evidence>
<name>A0A0D2PF08_HYPSF</name>
<keyword evidence="1" id="KW-0175">Coiled coil</keyword>
<protein>
    <recommendedName>
        <fullName evidence="4">F-box domain-containing protein</fullName>
    </recommendedName>
</protein>
<evidence type="ECO:0000313" key="3">
    <source>
        <dbReference type="Proteomes" id="UP000054270"/>
    </source>
</evidence>
<dbReference type="Proteomes" id="UP000054270">
    <property type="component" value="Unassembled WGS sequence"/>
</dbReference>
<evidence type="ECO:0000256" key="1">
    <source>
        <dbReference type="SAM" id="Coils"/>
    </source>
</evidence>
<feature type="coiled-coil region" evidence="1">
    <location>
        <begin position="12"/>
        <end position="39"/>
    </location>
</feature>
<organism evidence="2 3">
    <name type="scientific">Hypholoma sublateritium (strain FD-334 SS-4)</name>
    <dbReference type="NCBI Taxonomy" id="945553"/>
    <lineage>
        <taxon>Eukaryota</taxon>
        <taxon>Fungi</taxon>
        <taxon>Dikarya</taxon>
        <taxon>Basidiomycota</taxon>
        <taxon>Agaricomycotina</taxon>
        <taxon>Agaricomycetes</taxon>
        <taxon>Agaricomycetidae</taxon>
        <taxon>Agaricales</taxon>
        <taxon>Agaricineae</taxon>
        <taxon>Strophariaceae</taxon>
        <taxon>Hypholoma</taxon>
    </lineage>
</organism>
<dbReference type="SUPFAM" id="SSF52047">
    <property type="entry name" value="RNI-like"/>
    <property type="match status" value="1"/>
</dbReference>
<sequence length="489" mass="54869">MPVRQRAVSSELAAIDRQIDALQARRAAARRLAILEEEESAQIGHSPISNLPPEIYGLIFSLCAVDECDLDCASVDRRLFGPSVLCRVSPLWRAHAINNPSLWTTIHVRPLSADILGARLWLERSENLPLRVNICSADEGWLSHRVMAPLLQQFLPYCHRIQSFNTALALETLPTLFDKARHLRMPNLEELQLLVDDLLDTDFILGELFAPKLHRLHVRDMTLIHKCIGSCFANVTTLTVEYSPTWKSPHIFPHLLASCVQVRACHLVFPFTVRFNELAPIELPELRTLTLEWHFLFHAADIFSALRAPKLRALHLVHRSMQLSLPQHILGSLCALALSAPHLHKLTVEGCHVPRELEVHALLTACRALERLEIVRCTFGERFVAALTPPPIRRERDTARGWICPRLTHVAFEALADSDVRPIVCFARARTDPAAGALANGARYLKELALHTEVYALTRHARLLMLSGLLEVQRAIDIVGPFGALLDAA</sequence>
<dbReference type="InterPro" id="IPR032675">
    <property type="entry name" value="LRR_dom_sf"/>
</dbReference>
<evidence type="ECO:0000313" key="2">
    <source>
        <dbReference type="EMBL" id="KJA27136.1"/>
    </source>
</evidence>
<dbReference type="Gene3D" id="3.80.10.10">
    <property type="entry name" value="Ribonuclease Inhibitor"/>
    <property type="match status" value="1"/>
</dbReference>
<dbReference type="OrthoDB" id="3365698at2759"/>
<accession>A0A0D2PF08</accession>
<proteinExistence type="predicted"/>
<keyword evidence="3" id="KW-1185">Reference proteome</keyword>
<dbReference type="AlphaFoldDB" id="A0A0D2PF08"/>
<reference evidence="3" key="1">
    <citation type="submission" date="2014-04" db="EMBL/GenBank/DDBJ databases">
        <title>Evolutionary Origins and Diversification of the Mycorrhizal Mutualists.</title>
        <authorList>
            <consortium name="DOE Joint Genome Institute"/>
            <consortium name="Mycorrhizal Genomics Consortium"/>
            <person name="Kohler A."/>
            <person name="Kuo A."/>
            <person name="Nagy L.G."/>
            <person name="Floudas D."/>
            <person name="Copeland A."/>
            <person name="Barry K.W."/>
            <person name="Cichocki N."/>
            <person name="Veneault-Fourrey C."/>
            <person name="LaButti K."/>
            <person name="Lindquist E.A."/>
            <person name="Lipzen A."/>
            <person name="Lundell T."/>
            <person name="Morin E."/>
            <person name="Murat C."/>
            <person name="Riley R."/>
            <person name="Ohm R."/>
            <person name="Sun H."/>
            <person name="Tunlid A."/>
            <person name="Henrissat B."/>
            <person name="Grigoriev I.V."/>
            <person name="Hibbett D.S."/>
            <person name="Martin F."/>
        </authorList>
    </citation>
    <scope>NUCLEOTIDE SEQUENCE [LARGE SCALE GENOMIC DNA]</scope>
    <source>
        <strain evidence="3">FD-334 SS-4</strain>
    </source>
</reference>
<dbReference type="EMBL" id="KN817525">
    <property type="protein sequence ID" value="KJA27136.1"/>
    <property type="molecule type" value="Genomic_DNA"/>
</dbReference>
<dbReference type="OMA" id="WRAHAIN"/>